<dbReference type="Pfam" id="PF07944">
    <property type="entry name" value="Beta-AFase-like_GH127_cat"/>
    <property type="match status" value="1"/>
</dbReference>
<dbReference type="SUPFAM" id="SSF48208">
    <property type="entry name" value="Six-hairpin glycosidases"/>
    <property type="match status" value="1"/>
</dbReference>
<dbReference type="InterPro" id="IPR012878">
    <property type="entry name" value="Beta-AFase-like_GH127_cat"/>
</dbReference>
<reference evidence="3 4" key="1">
    <citation type="submission" date="2020-08" db="EMBL/GenBank/DDBJ databases">
        <title>Genome public.</title>
        <authorList>
            <person name="Liu C."/>
            <person name="Sun Q."/>
        </authorList>
    </citation>
    <scope>NUCLEOTIDE SEQUENCE [LARGE SCALE GENOMIC DNA]</scope>
    <source>
        <strain evidence="3 4">New-7</strain>
    </source>
</reference>
<evidence type="ECO:0000259" key="1">
    <source>
        <dbReference type="Pfam" id="PF07944"/>
    </source>
</evidence>
<dbReference type="InterPro" id="IPR049046">
    <property type="entry name" value="Beta-AFase-like_GH127_middle"/>
</dbReference>
<dbReference type="PANTHER" id="PTHR43465">
    <property type="entry name" value="DUF1680 DOMAIN PROTEIN (AFU_ORTHOLOGUE AFUA_1G08910)"/>
    <property type="match status" value="1"/>
</dbReference>
<accession>A0ABR7CLN6</accession>
<dbReference type="Proteomes" id="UP000636891">
    <property type="component" value="Unassembled WGS sequence"/>
</dbReference>
<dbReference type="InterPro" id="IPR049174">
    <property type="entry name" value="Beta-AFase-like"/>
</dbReference>
<dbReference type="EMBL" id="JACOOK010000002">
    <property type="protein sequence ID" value="MBC5616519.1"/>
    <property type="molecule type" value="Genomic_DNA"/>
</dbReference>
<dbReference type="InterPro" id="IPR008928">
    <property type="entry name" value="6-hairpin_glycosidase_sf"/>
</dbReference>
<feature type="domain" description="Non-reducing end beta-L-arabinofuranosidase-like GH127 middle" evidence="2">
    <location>
        <begin position="447"/>
        <end position="539"/>
    </location>
</feature>
<dbReference type="Pfam" id="PF20736">
    <property type="entry name" value="Glyco_hydro127M"/>
    <property type="match status" value="1"/>
</dbReference>
<sequence length="641" mass="72152">MKLSTFCRIPARRIAKTGICTLSVLLGTGLFVSAQTVTDRFAPLPAGAVRLTNFLENDIRNSIEHWNKGELPYREFVEFFRSQAAPQFALGEMWGKAVRSGCMFYRYTQDPELKSILKATVEDLLSVQNPNGSISCTPEEQQPGGENGDLWERKYVMLGLDEYYRWVEQNPAVLEALKKHADCLIAQIGHAPKTEIVDLGWSATNIGHEACHIESSTLLEPFMRLYNWTGEQRYLDFASYIVESGGTKHFDLIQQACDNTLPYKMSGHYPKAYEMMSMFEGVVEYYRATGDERCKQAFMNLYDNIRKNELTIIGNAGADQPYHPYVAGEAWGNTAFEQTNPDITRMMETCVGVTWLKFCSQIMRLTGDPSPVDEIEKYVYNGLLGAMKPSGDGFSYVNLLNGNKVVNYGWGWHFGDFYVTCCNLNGPMGLAYIPYVAVMEDDRGPIVNLYNASEIDMTTPRKRPLKLSLETDFPLTGNVIIEVTPEKKEEFTLKLRIPSWSANTVVKVNGKTQEVAPGTYAELTRKWQAGDRIEVAFDMTCRVIDAPHGSNRKGDNFQAVVWGPIVLARDQNIDPDYDKPVRIIADENGIVKIKKVNPTLPTTRIEFAVPTADGEIRMTDYASVNGWEGAKICTWLPVKTE</sequence>
<keyword evidence="3" id="KW-0378">Hydrolase</keyword>
<gene>
    <name evidence="3" type="ORF">H8S08_05725</name>
</gene>
<proteinExistence type="predicted"/>
<keyword evidence="4" id="KW-1185">Reference proteome</keyword>
<protein>
    <submittedName>
        <fullName evidence="3">Glycoside hydrolase family 127 protein</fullName>
    </submittedName>
</protein>
<evidence type="ECO:0000259" key="2">
    <source>
        <dbReference type="Pfam" id="PF20736"/>
    </source>
</evidence>
<dbReference type="RefSeq" id="WP_182424269.1">
    <property type="nucleotide sequence ID" value="NZ_JACOOK010000002.1"/>
</dbReference>
<feature type="domain" description="Non-reducing end beta-L-arabinofuranosidase-like GH127 catalytic" evidence="1">
    <location>
        <begin position="90"/>
        <end position="426"/>
    </location>
</feature>
<organism evidence="3 4">
    <name type="scientific">Alistipes hominis</name>
    <dbReference type="NCBI Taxonomy" id="2763015"/>
    <lineage>
        <taxon>Bacteria</taxon>
        <taxon>Pseudomonadati</taxon>
        <taxon>Bacteroidota</taxon>
        <taxon>Bacteroidia</taxon>
        <taxon>Bacteroidales</taxon>
        <taxon>Rikenellaceae</taxon>
        <taxon>Alistipes</taxon>
    </lineage>
</organism>
<dbReference type="PANTHER" id="PTHR43465:SF2">
    <property type="entry name" value="DUF1680 DOMAIN PROTEIN (AFU_ORTHOLOGUE AFUA_1G08910)"/>
    <property type="match status" value="1"/>
</dbReference>
<evidence type="ECO:0000313" key="3">
    <source>
        <dbReference type="EMBL" id="MBC5616519.1"/>
    </source>
</evidence>
<dbReference type="GO" id="GO:0016787">
    <property type="term" value="F:hydrolase activity"/>
    <property type="evidence" value="ECO:0007669"/>
    <property type="project" value="UniProtKB-KW"/>
</dbReference>
<evidence type="ECO:0000313" key="4">
    <source>
        <dbReference type="Proteomes" id="UP000636891"/>
    </source>
</evidence>
<comment type="caution">
    <text evidence="3">The sequence shown here is derived from an EMBL/GenBank/DDBJ whole genome shotgun (WGS) entry which is preliminary data.</text>
</comment>
<name>A0ABR7CLN6_9BACT</name>